<dbReference type="InterPro" id="IPR023494">
    <property type="entry name" value="Cyt_c_bgen_Ccs1/CcsB/ResB"/>
</dbReference>
<dbReference type="PANTHER" id="PTHR31566">
    <property type="entry name" value="CYTOCHROME C BIOGENESIS PROTEIN CCS1, CHLOROPLASTIC"/>
    <property type="match status" value="1"/>
</dbReference>
<dbReference type="Proteomes" id="UP000188603">
    <property type="component" value="Chromosome"/>
</dbReference>
<organism evidence="8 9">
    <name type="scientific">Novibacillus thermophilus</name>
    <dbReference type="NCBI Taxonomy" id="1471761"/>
    <lineage>
        <taxon>Bacteria</taxon>
        <taxon>Bacillati</taxon>
        <taxon>Bacillota</taxon>
        <taxon>Bacilli</taxon>
        <taxon>Bacillales</taxon>
        <taxon>Thermoactinomycetaceae</taxon>
        <taxon>Novibacillus</taxon>
    </lineage>
</organism>
<evidence type="ECO:0000256" key="4">
    <source>
        <dbReference type="ARBA" id="ARBA00022989"/>
    </source>
</evidence>
<evidence type="ECO:0000256" key="2">
    <source>
        <dbReference type="ARBA" id="ARBA00022692"/>
    </source>
</evidence>
<feature type="transmembrane region" description="Helical" evidence="6">
    <location>
        <begin position="219"/>
        <end position="241"/>
    </location>
</feature>
<feature type="transmembrane region" description="Helical" evidence="6">
    <location>
        <begin position="460"/>
        <end position="480"/>
    </location>
</feature>
<evidence type="ECO:0000256" key="1">
    <source>
        <dbReference type="ARBA" id="ARBA00004141"/>
    </source>
</evidence>
<feature type="transmembrane region" description="Helical" evidence="6">
    <location>
        <begin position="125"/>
        <end position="147"/>
    </location>
</feature>
<feature type="domain" description="ResB-like" evidence="7">
    <location>
        <begin position="67"/>
        <end position="511"/>
    </location>
</feature>
<evidence type="ECO:0000313" key="8">
    <source>
        <dbReference type="EMBL" id="AQS57571.1"/>
    </source>
</evidence>
<keyword evidence="9" id="KW-1185">Reference proteome</keyword>
<comment type="subcellular location">
    <subcellularLocation>
        <location evidence="1">Membrane</location>
        <topology evidence="1">Multi-pass membrane protein</topology>
    </subcellularLocation>
</comment>
<accession>A0A1U9KC55</accession>
<sequence>MENTKCTCGHNNPVGTLLCENCGRPLDKDAEGIKQGELNMRYEGAARRSQTYKKTLIDRIWNFFSSVKVAVILILITLVASIVGTIFPQERYVPAANKEAWYEQQYGVWGEVYYKLGLGDMYASWWYVTLLALIGISLVICSLDRVVPLYKALKNQRVKKDVAFIDKQRVAASRHISDGEEETVLRRLTEKLSEKRYNVRRDGNALLAEKGRISRWGPYINHIGLIIFLLGTLMRLIPGWYLDEYVWLREGETADLPGTDYALKNEQAIIKFYDPEEAPESQNLEGQIVEQYETHVVLYKKDEQDGGLEEIKSDVILVNHPLKHEDLLVYQSGFQQSQPVSLKLTLNDNASGKTIGTFDVNLDDPQPTYTFDNGIKVEILEYYPDFALEDNKPTTRSNNPNRPAFVFNVVTPEKPEGEKSWVISGLNLDELSENNRYDIALADIEMVNVSGLMVRMDKSLPIIFTGAGIFMVGVVIGFYWQHRRVWVGIQDRTLHFGAHTNKNWFGLKKELRDVADVVGLDIPDKPST</sequence>
<keyword evidence="2 6" id="KW-0812">Transmembrane</keyword>
<evidence type="ECO:0000313" key="9">
    <source>
        <dbReference type="Proteomes" id="UP000188603"/>
    </source>
</evidence>
<dbReference type="PANTHER" id="PTHR31566:SF0">
    <property type="entry name" value="CYTOCHROME C BIOGENESIS PROTEIN CCS1, CHLOROPLASTIC"/>
    <property type="match status" value="1"/>
</dbReference>
<evidence type="ECO:0000256" key="3">
    <source>
        <dbReference type="ARBA" id="ARBA00022748"/>
    </source>
</evidence>
<dbReference type="AlphaFoldDB" id="A0A1U9KC55"/>
<evidence type="ECO:0000256" key="5">
    <source>
        <dbReference type="ARBA" id="ARBA00023136"/>
    </source>
</evidence>
<name>A0A1U9KC55_9BACL</name>
<dbReference type="GO" id="GO:0016020">
    <property type="term" value="C:membrane"/>
    <property type="evidence" value="ECO:0007669"/>
    <property type="project" value="UniProtKB-SubCell"/>
</dbReference>
<dbReference type="STRING" id="1471761.B0W44_13605"/>
<reference evidence="8 9" key="1">
    <citation type="journal article" date="2015" name="Int. J. Syst. Evol. Microbiol.">
        <title>Novibacillus thermophilus gen. nov., sp. nov., a Gram-staining-negative and moderately thermophilic member of the family Thermoactinomycetaceae.</title>
        <authorList>
            <person name="Yang G."/>
            <person name="Chen J."/>
            <person name="Zhou S."/>
        </authorList>
    </citation>
    <scope>NUCLEOTIDE SEQUENCE [LARGE SCALE GENOMIC DNA]</scope>
    <source>
        <strain evidence="8 9">SG-1</strain>
    </source>
</reference>
<dbReference type="GO" id="GO:0017004">
    <property type="term" value="P:cytochrome complex assembly"/>
    <property type="evidence" value="ECO:0007669"/>
    <property type="project" value="UniProtKB-KW"/>
</dbReference>
<feature type="transmembrane region" description="Helical" evidence="6">
    <location>
        <begin position="60"/>
        <end position="87"/>
    </location>
</feature>
<keyword evidence="5 6" id="KW-0472">Membrane</keyword>
<evidence type="ECO:0000259" key="7">
    <source>
        <dbReference type="Pfam" id="PF05140"/>
    </source>
</evidence>
<dbReference type="EMBL" id="CP019699">
    <property type="protein sequence ID" value="AQS57571.1"/>
    <property type="molecule type" value="Genomic_DNA"/>
</dbReference>
<evidence type="ECO:0000256" key="6">
    <source>
        <dbReference type="SAM" id="Phobius"/>
    </source>
</evidence>
<dbReference type="KEGG" id="ntr:B0W44_13605"/>
<proteinExistence type="predicted"/>
<keyword evidence="3" id="KW-0201">Cytochrome c-type biogenesis</keyword>
<keyword evidence="4 6" id="KW-1133">Transmembrane helix</keyword>
<protein>
    <recommendedName>
        <fullName evidence="7">ResB-like domain-containing protein</fullName>
    </recommendedName>
</protein>
<dbReference type="InterPro" id="IPR007816">
    <property type="entry name" value="ResB-like_domain"/>
</dbReference>
<dbReference type="Pfam" id="PF05140">
    <property type="entry name" value="ResB"/>
    <property type="match status" value="1"/>
</dbReference>
<gene>
    <name evidence="8" type="ORF">B0W44_13605</name>
</gene>